<proteinExistence type="predicted"/>
<accession>A0A0K2VGI1</accession>
<organism evidence="1">
    <name type="scientific">Lepeophtheirus salmonis</name>
    <name type="common">Salmon louse</name>
    <name type="synonym">Caligus salmonis</name>
    <dbReference type="NCBI Taxonomy" id="72036"/>
    <lineage>
        <taxon>Eukaryota</taxon>
        <taxon>Metazoa</taxon>
        <taxon>Ecdysozoa</taxon>
        <taxon>Arthropoda</taxon>
        <taxon>Crustacea</taxon>
        <taxon>Multicrustacea</taxon>
        <taxon>Hexanauplia</taxon>
        <taxon>Copepoda</taxon>
        <taxon>Siphonostomatoida</taxon>
        <taxon>Caligidae</taxon>
        <taxon>Lepeophtheirus</taxon>
    </lineage>
</organism>
<name>A0A0K2VGI1_LEPSM</name>
<reference evidence="1" key="1">
    <citation type="submission" date="2014-05" db="EMBL/GenBank/DDBJ databases">
        <authorList>
            <person name="Chronopoulou M."/>
        </authorList>
    </citation>
    <scope>NUCLEOTIDE SEQUENCE</scope>
    <source>
        <tissue evidence="1">Whole organism</tissue>
    </source>
</reference>
<protein>
    <submittedName>
        <fullName evidence="1">Uncharacterized protein</fullName>
    </submittedName>
</protein>
<dbReference type="AlphaFoldDB" id="A0A0K2VGI1"/>
<dbReference type="EMBL" id="HACA01032109">
    <property type="protein sequence ID" value="CDW49470.1"/>
    <property type="molecule type" value="Transcribed_RNA"/>
</dbReference>
<sequence length="52" mass="6008">MGNNYSYVDPQFYSESNNGLQLQLCNKSSGLRSVFYEHTRTFNEVLNVIESI</sequence>
<evidence type="ECO:0000313" key="1">
    <source>
        <dbReference type="EMBL" id="CDW49470.1"/>
    </source>
</evidence>